<accession>A0A7R9LAK5</accession>
<reference evidence="6" key="1">
    <citation type="submission" date="2020-11" db="EMBL/GenBank/DDBJ databases">
        <authorList>
            <person name="Tran Van P."/>
        </authorList>
    </citation>
    <scope>NUCLEOTIDE SEQUENCE</scope>
</reference>
<protein>
    <recommendedName>
        <fullName evidence="5">Aspartyl/Glutamyl-tRNA(Gln) amidotransferase subunit B/E catalytic domain-containing protein</fullName>
    </recommendedName>
</protein>
<evidence type="ECO:0000256" key="1">
    <source>
        <dbReference type="ARBA" id="ARBA00022598"/>
    </source>
</evidence>
<dbReference type="PANTHER" id="PTHR11659">
    <property type="entry name" value="GLUTAMYL-TRNA GLN AMIDOTRANSFERASE SUBUNIT B MITOCHONDRIAL AND PROKARYOTIC PET112-RELATED"/>
    <property type="match status" value="1"/>
</dbReference>
<dbReference type="InterPro" id="IPR004413">
    <property type="entry name" value="GatB"/>
</dbReference>
<evidence type="ECO:0000259" key="5">
    <source>
        <dbReference type="Pfam" id="PF02934"/>
    </source>
</evidence>
<dbReference type="SUPFAM" id="SSF55931">
    <property type="entry name" value="Glutamine synthetase/guanido kinase"/>
    <property type="match status" value="1"/>
</dbReference>
<feature type="domain" description="Aspartyl/Glutamyl-tRNA(Gln) amidotransferase subunit B/E catalytic" evidence="5">
    <location>
        <begin position="39"/>
        <end position="322"/>
    </location>
</feature>
<organism evidence="6">
    <name type="scientific">Oppiella nova</name>
    <dbReference type="NCBI Taxonomy" id="334625"/>
    <lineage>
        <taxon>Eukaryota</taxon>
        <taxon>Metazoa</taxon>
        <taxon>Ecdysozoa</taxon>
        <taxon>Arthropoda</taxon>
        <taxon>Chelicerata</taxon>
        <taxon>Arachnida</taxon>
        <taxon>Acari</taxon>
        <taxon>Acariformes</taxon>
        <taxon>Sarcoptiformes</taxon>
        <taxon>Oribatida</taxon>
        <taxon>Brachypylina</taxon>
        <taxon>Oppioidea</taxon>
        <taxon>Oppiidae</taxon>
        <taxon>Oppiella</taxon>
    </lineage>
</organism>
<name>A0A7R9LAK5_9ACAR</name>
<sequence>MNAILRPNRLNAHNVFNYRKLSSLLDELCPEVMSQYSAVIGLEVHSQISCSSKLFSSSGTSYLSSPNSQVSVFDCALPGTLPVLNRKCVESAVKTALALNCHVWKRSLFDRKHYFYADMPAGYQITQQRHPLATNGFIEFIVDGDHHSDGYMKRSALKQIQLEQDSGKSLQDEDNNRSLVDLNRAGVGLMEFVFEPDLTSAAEAVSLVKELILILRTLRTCSCRMNEGVLRVDANISVRKPNQPLGVRTEVKNLNSFRFIGSAIEYEIKRQIAVIESGGRVINETRMYDMKTKETAVMRDKEVVQDYRFMPEPNLPPILLRDDNDLNSDLINISDFEREISYQQTIEKMCLSAIESLPKIARKYAKSGIRRPQSLLIENVMNLLNNRVNESDIWLQYDRLLRNDIKSLKDH</sequence>
<dbReference type="EMBL" id="CAJPVJ010000175">
    <property type="protein sequence ID" value="CAG2161617.1"/>
    <property type="molecule type" value="Genomic_DNA"/>
</dbReference>
<dbReference type="NCBIfam" id="TIGR00133">
    <property type="entry name" value="gatB"/>
    <property type="match status" value="1"/>
</dbReference>
<evidence type="ECO:0000256" key="3">
    <source>
        <dbReference type="ARBA" id="ARBA00022840"/>
    </source>
</evidence>
<dbReference type="GO" id="GO:0032543">
    <property type="term" value="P:mitochondrial translation"/>
    <property type="evidence" value="ECO:0007669"/>
    <property type="project" value="TreeGrafter"/>
</dbReference>
<dbReference type="InterPro" id="IPR006075">
    <property type="entry name" value="Asn/Gln-tRNA_Trfase_suB/E_cat"/>
</dbReference>
<dbReference type="OrthoDB" id="1722066at2759"/>
<dbReference type="GO" id="GO:0050567">
    <property type="term" value="F:glutaminyl-tRNA synthase (glutamine-hydrolyzing) activity"/>
    <property type="evidence" value="ECO:0007669"/>
    <property type="project" value="TreeGrafter"/>
</dbReference>
<evidence type="ECO:0000256" key="4">
    <source>
        <dbReference type="ARBA" id="ARBA00022917"/>
    </source>
</evidence>
<evidence type="ECO:0000313" key="6">
    <source>
        <dbReference type="EMBL" id="CAD7638110.1"/>
    </source>
</evidence>
<dbReference type="Pfam" id="PF02934">
    <property type="entry name" value="GatB_N"/>
    <property type="match status" value="1"/>
</dbReference>
<evidence type="ECO:0000256" key="2">
    <source>
        <dbReference type="ARBA" id="ARBA00022741"/>
    </source>
</evidence>
<dbReference type="GO" id="GO:0005739">
    <property type="term" value="C:mitochondrion"/>
    <property type="evidence" value="ECO:0007669"/>
    <property type="project" value="TreeGrafter"/>
</dbReference>
<keyword evidence="2" id="KW-0547">Nucleotide-binding</keyword>
<keyword evidence="7" id="KW-1185">Reference proteome</keyword>
<dbReference type="GO" id="GO:0030956">
    <property type="term" value="C:glutamyl-tRNA(Gln) amidotransferase complex"/>
    <property type="evidence" value="ECO:0007669"/>
    <property type="project" value="TreeGrafter"/>
</dbReference>
<dbReference type="InterPro" id="IPR017959">
    <property type="entry name" value="Asn/Gln-tRNA_amidoTrfase_suB/E"/>
</dbReference>
<dbReference type="GO" id="GO:0005524">
    <property type="term" value="F:ATP binding"/>
    <property type="evidence" value="ECO:0007669"/>
    <property type="project" value="UniProtKB-KW"/>
</dbReference>
<evidence type="ECO:0000313" key="7">
    <source>
        <dbReference type="Proteomes" id="UP000728032"/>
    </source>
</evidence>
<dbReference type="Proteomes" id="UP000728032">
    <property type="component" value="Unassembled WGS sequence"/>
</dbReference>
<proteinExistence type="predicted"/>
<dbReference type="NCBIfam" id="NF004012">
    <property type="entry name" value="PRK05477.1-2"/>
    <property type="match status" value="1"/>
</dbReference>
<dbReference type="GO" id="GO:0070681">
    <property type="term" value="P:glutaminyl-tRNAGln biosynthesis via transamidation"/>
    <property type="evidence" value="ECO:0007669"/>
    <property type="project" value="TreeGrafter"/>
</dbReference>
<gene>
    <name evidence="6" type="ORF">ONB1V03_LOCUS1221</name>
</gene>
<dbReference type="EMBL" id="OC915000">
    <property type="protein sequence ID" value="CAD7638110.1"/>
    <property type="molecule type" value="Genomic_DNA"/>
</dbReference>
<dbReference type="InterPro" id="IPR014746">
    <property type="entry name" value="Gln_synth/guanido_kin_cat_dom"/>
</dbReference>
<keyword evidence="4" id="KW-0648">Protein biosynthesis</keyword>
<dbReference type="PANTHER" id="PTHR11659:SF0">
    <property type="entry name" value="GLUTAMYL-TRNA(GLN) AMIDOTRANSFERASE SUBUNIT B, MITOCHONDRIAL"/>
    <property type="match status" value="1"/>
</dbReference>
<keyword evidence="3" id="KW-0067">ATP-binding</keyword>
<dbReference type="AlphaFoldDB" id="A0A7R9LAK5"/>
<keyword evidence="1" id="KW-0436">Ligase</keyword>